<dbReference type="RefSeq" id="WP_054533672.1">
    <property type="nucleotide sequence ID" value="NZ_LGKP01000012.1"/>
</dbReference>
<evidence type="ECO:0008006" key="3">
    <source>
        <dbReference type="Google" id="ProtNLM"/>
    </source>
</evidence>
<name>A0A0P6YIF7_9CHLR</name>
<dbReference type="SUPFAM" id="SSF53335">
    <property type="entry name" value="S-adenosyl-L-methionine-dependent methyltransferases"/>
    <property type="match status" value="1"/>
</dbReference>
<dbReference type="PATRIC" id="fig|70996.4.peg.4709"/>
<dbReference type="AlphaFoldDB" id="A0A0P6YIF7"/>
<dbReference type="Proteomes" id="UP000050277">
    <property type="component" value="Unassembled WGS sequence"/>
</dbReference>
<dbReference type="Pfam" id="PF13578">
    <property type="entry name" value="Methyltransf_24"/>
    <property type="match status" value="1"/>
</dbReference>
<sequence>MSWKSRVRPFIPKPIMQRYIAWRVASNQKTVRQRLFDQYGRYAEYTLTQRSLPELFPEGRQASIEVPVASIVRDDTMEMPLAELLSLAGVTQISQPKTIFEFGTYMGATTRMMAQHSSPETKIYTLDLDIKTRNEYLRRNGYQFELSFTPGQHFHNTPEASKISQLWLGLEPFDFSPYYGQMDLVLVDADHSYPFVKADTEVALKLVRPGGVVVWDDYTWVDAHPECVGVTRCVNELADRLPIYRIQQTRLAIYRVPA</sequence>
<gene>
    <name evidence="1" type="ORF">SE18_06765</name>
</gene>
<dbReference type="OrthoDB" id="5764702at2"/>
<accession>A0A0P6YIF7</accession>
<dbReference type="STRING" id="70996.SE18_06765"/>
<protein>
    <recommendedName>
        <fullName evidence="3">Methyltransferase</fullName>
    </recommendedName>
</protein>
<evidence type="ECO:0000313" key="1">
    <source>
        <dbReference type="EMBL" id="KPL90313.1"/>
    </source>
</evidence>
<proteinExistence type="predicted"/>
<comment type="caution">
    <text evidence="1">The sequence shown here is derived from an EMBL/GenBank/DDBJ whole genome shotgun (WGS) entry which is preliminary data.</text>
</comment>
<organism evidence="1 2">
    <name type="scientific">Herpetosiphon geysericola</name>
    <dbReference type="NCBI Taxonomy" id="70996"/>
    <lineage>
        <taxon>Bacteria</taxon>
        <taxon>Bacillati</taxon>
        <taxon>Chloroflexota</taxon>
        <taxon>Chloroflexia</taxon>
        <taxon>Herpetosiphonales</taxon>
        <taxon>Herpetosiphonaceae</taxon>
        <taxon>Herpetosiphon</taxon>
    </lineage>
</organism>
<dbReference type="InterPro" id="IPR029063">
    <property type="entry name" value="SAM-dependent_MTases_sf"/>
</dbReference>
<evidence type="ECO:0000313" key="2">
    <source>
        <dbReference type="Proteomes" id="UP000050277"/>
    </source>
</evidence>
<dbReference type="EMBL" id="LGKP01000012">
    <property type="protein sequence ID" value="KPL90313.1"/>
    <property type="molecule type" value="Genomic_DNA"/>
</dbReference>
<keyword evidence="2" id="KW-1185">Reference proteome</keyword>
<dbReference type="Gene3D" id="3.40.50.150">
    <property type="entry name" value="Vaccinia Virus protein VP39"/>
    <property type="match status" value="1"/>
</dbReference>
<reference evidence="1 2" key="1">
    <citation type="submission" date="2015-07" db="EMBL/GenBank/DDBJ databases">
        <title>Whole genome sequence of Herpetosiphon geysericola DSM 7119.</title>
        <authorList>
            <person name="Hemp J."/>
            <person name="Ward L.M."/>
            <person name="Pace L.A."/>
            <person name="Fischer W.W."/>
        </authorList>
    </citation>
    <scope>NUCLEOTIDE SEQUENCE [LARGE SCALE GENOMIC DNA]</scope>
    <source>
        <strain evidence="1 2">DSM 7119</strain>
    </source>
</reference>